<evidence type="ECO:0000313" key="10">
    <source>
        <dbReference type="EMBL" id="SFR01143.1"/>
    </source>
</evidence>
<feature type="transmembrane region" description="Helical" evidence="8">
    <location>
        <begin position="125"/>
        <end position="146"/>
    </location>
</feature>
<dbReference type="Pfam" id="PF02397">
    <property type="entry name" value="Bac_transf"/>
    <property type="match status" value="1"/>
</dbReference>
<evidence type="ECO:0000256" key="7">
    <source>
        <dbReference type="ARBA" id="ARBA00023169"/>
    </source>
</evidence>
<evidence type="ECO:0000256" key="4">
    <source>
        <dbReference type="ARBA" id="ARBA00022692"/>
    </source>
</evidence>
<comment type="subcellular location">
    <subcellularLocation>
        <location evidence="1">Membrane</location>
        <topology evidence="1">Multi-pass membrane protein</topology>
    </subcellularLocation>
</comment>
<dbReference type="InterPro" id="IPR017475">
    <property type="entry name" value="EPS_sugar_tfrase"/>
</dbReference>
<evidence type="ECO:0000256" key="8">
    <source>
        <dbReference type="SAM" id="Phobius"/>
    </source>
</evidence>
<feature type="transmembrane region" description="Helical" evidence="8">
    <location>
        <begin position="299"/>
        <end position="320"/>
    </location>
</feature>
<keyword evidence="11" id="KW-1185">Reference proteome</keyword>
<sequence>MHDGQPFRSVNQRAADHVAEHLRRPPVPQAAFSLMIAVIDLIGITLGIWFAAFFAEGGELRAVQTMIAAGFTAVLTVCALWIGSGYTFGLLRNTLRGSLLAWAAGLGMILVVSPLGLWPQPFTGFLLPAGIMLALVIGFSHGLMGIMTRWAQDFGLTARYAVLIGGGQEASAVLESLQRDQVRDMRVVGLFDDRTDERSPDIVMGVPKLGKINELIPFTRRARVDTVIIAFPLTAQRRIQETAELLRVLPIDIRLSGLAYSVSHGQVEAETSQGYAKLISIADRPLTGGSGMAKRALDIFGASWGLLLLAPLLIGVGLAVKLTSPGPVFFRQQRHGYNNTTIEIFKFRSMYTDQADAAARNVVQRGDPRVTPVGRFIRRWSLDELPQLINVLKGDLSLVGPRPHVVDATYSETTPFETLVNGYAARHRVPPGITGWAQINGWRGEIDNPERLLRRIEHDLYYIEHSGFWFDLRILAMTIPSLFFKSDYAY</sequence>
<feature type="domain" description="Bacterial sugar transferase" evidence="9">
    <location>
        <begin position="294"/>
        <end position="483"/>
    </location>
</feature>
<dbReference type="InterPro" id="IPR003362">
    <property type="entry name" value="Bact_transf"/>
</dbReference>
<evidence type="ECO:0000256" key="1">
    <source>
        <dbReference type="ARBA" id="ARBA00004141"/>
    </source>
</evidence>
<evidence type="ECO:0000259" key="9">
    <source>
        <dbReference type="Pfam" id="PF02397"/>
    </source>
</evidence>
<feature type="transmembrane region" description="Helical" evidence="8">
    <location>
        <begin position="31"/>
        <end position="54"/>
    </location>
</feature>
<proteinExistence type="inferred from homology"/>
<dbReference type="Proteomes" id="UP000199302">
    <property type="component" value="Unassembled WGS sequence"/>
</dbReference>
<keyword evidence="5 8" id="KW-1133">Transmembrane helix</keyword>
<evidence type="ECO:0000256" key="3">
    <source>
        <dbReference type="ARBA" id="ARBA00022679"/>
    </source>
</evidence>
<keyword evidence="6 8" id="KW-0472">Membrane</keyword>
<dbReference type="GO" id="GO:0016020">
    <property type="term" value="C:membrane"/>
    <property type="evidence" value="ECO:0007669"/>
    <property type="project" value="UniProtKB-SubCell"/>
</dbReference>
<keyword evidence="3 10" id="KW-0808">Transferase</keyword>
<feature type="transmembrane region" description="Helical" evidence="8">
    <location>
        <begin position="66"/>
        <end position="87"/>
    </location>
</feature>
<keyword evidence="4 8" id="KW-0812">Transmembrane</keyword>
<name>A0A1I6D6U5_9RHOB</name>
<dbReference type="GO" id="GO:0000271">
    <property type="term" value="P:polysaccharide biosynthetic process"/>
    <property type="evidence" value="ECO:0007669"/>
    <property type="project" value="UniProtKB-KW"/>
</dbReference>
<dbReference type="OrthoDB" id="9808602at2"/>
<dbReference type="AlphaFoldDB" id="A0A1I6D6U5"/>
<dbReference type="PANTHER" id="PTHR30576">
    <property type="entry name" value="COLANIC BIOSYNTHESIS UDP-GLUCOSE LIPID CARRIER TRANSFERASE"/>
    <property type="match status" value="1"/>
</dbReference>
<gene>
    <name evidence="10" type="ORF">SAMN04515673_102285</name>
</gene>
<dbReference type="Pfam" id="PF13727">
    <property type="entry name" value="CoA_binding_3"/>
    <property type="match status" value="1"/>
</dbReference>
<dbReference type="GO" id="GO:0016780">
    <property type="term" value="F:phosphotransferase activity, for other substituted phosphate groups"/>
    <property type="evidence" value="ECO:0007669"/>
    <property type="project" value="TreeGrafter"/>
</dbReference>
<dbReference type="PANTHER" id="PTHR30576:SF0">
    <property type="entry name" value="UNDECAPRENYL-PHOSPHATE N-ACETYLGALACTOSAMINYL 1-PHOSPHATE TRANSFERASE-RELATED"/>
    <property type="match status" value="1"/>
</dbReference>
<organism evidence="10 11">
    <name type="scientific">Poseidonocella sedimentorum</name>
    <dbReference type="NCBI Taxonomy" id="871652"/>
    <lineage>
        <taxon>Bacteria</taxon>
        <taxon>Pseudomonadati</taxon>
        <taxon>Pseudomonadota</taxon>
        <taxon>Alphaproteobacteria</taxon>
        <taxon>Rhodobacterales</taxon>
        <taxon>Roseobacteraceae</taxon>
        <taxon>Poseidonocella</taxon>
    </lineage>
</organism>
<evidence type="ECO:0000256" key="2">
    <source>
        <dbReference type="ARBA" id="ARBA00006464"/>
    </source>
</evidence>
<feature type="transmembrane region" description="Helical" evidence="8">
    <location>
        <begin position="99"/>
        <end position="119"/>
    </location>
</feature>
<dbReference type="EMBL" id="FOYI01000002">
    <property type="protein sequence ID" value="SFR01143.1"/>
    <property type="molecule type" value="Genomic_DNA"/>
</dbReference>
<accession>A0A1I6D6U5</accession>
<protein>
    <submittedName>
        <fullName evidence="10">Undecaprenyl-phosphate glucose phosphotransferase</fullName>
    </submittedName>
</protein>
<dbReference type="NCBIfam" id="TIGR03025">
    <property type="entry name" value="EPS_sugtrans"/>
    <property type="match status" value="1"/>
</dbReference>
<evidence type="ECO:0000313" key="11">
    <source>
        <dbReference type="Proteomes" id="UP000199302"/>
    </source>
</evidence>
<evidence type="ECO:0000256" key="6">
    <source>
        <dbReference type="ARBA" id="ARBA00023136"/>
    </source>
</evidence>
<dbReference type="RefSeq" id="WP_092077009.1">
    <property type="nucleotide sequence ID" value="NZ_FOYI01000002.1"/>
</dbReference>
<reference evidence="10 11" key="1">
    <citation type="submission" date="2016-10" db="EMBL/GenBank/DDBJ databases">
        <authorList>
            <person name="de Groot N.N."/>
        </authorList>
    </citation>
    <scope>NUCLEOTIDE SEQUENCE [LARGE SCALE GENOMIC DNA]</scope>
    <source>
        <strain evidence="11">KMM 9023,NRIC 0796,JCM 17311,KCTC 23692</strain>
    </source>
</reference>
<comment type="similarity">
    <text evidence="2">Belongs to the bacterial sugar transferase family.</text>
</comment>
<evidence type="ECO:0000256" key="5">
    <source>
        <dbReference type="ARBA" id="ARBA00022989"/>
    </source>
</evidence>
<dbReference type="STRING" id="871652.SAMN04515673_102285"/>
<keyword evidence="7" id="KW-0270">Exopolysaccharide synthesis</keyword>
<dbReference type="Gene3D" id="3.40.50.720">
    <property type="entry name" value="NAD(P)-binding Rossmann-like Domain"/>
    <property type="match status" value="1"/>
</dbReference>